<dbReference type="GO" id="GO:0042578">
    <property type="term" value="F:phosphoric ester hydrolase activity"/>
    <property type="evidence" value="ECO:0007669"/>
    <property type="project" value="TreeGrafter"/>
</dbReference>
<dbReference type="InterPro" id="IPR004013">
    <property type="entry name" value="PHP_dom"/>
</dbReference>
<dbReference type="AlphaFoldDB" id="A0AA96ZX72"/>
<dbReference type="EMBL" id="CP131062">
    <property type="protein sequence ID" value="WNY28624.1"/>
    <property type="molecule type" value="Genomic_DNA"/>
</dbReference>
<dbReference type="InterPro" id="IPR003141">
    <property type="entry name" value="Pol/His_phosphatase_N"/>
</dbReference>
<evidence type="ECO:0000313" key="3">
    <source>
        <dbReference type="Proteomes" id="UP001302662"/>
    </source>
</evidence>
<gene>
    <name evidence="2" type="primary">ycdX</name>
    <name evidence="2" type="ORF">MmiEs2_08200</name>
</gene>
<accession>A0AA96ZX72</accession>
<dbReference type="PANTHER" id="PTHR36928:SF1">
    <property type="entry name" value="PHOSPHATASE YCDX-RELATED"/>
    <property type="match status" value="1"/>
</dbReference>
<dbReference type="SUPFAM" id="SSF89550">
    <property type="entry name" value="PHP domain-like"/>
    <property type="match status" value="1"/>
</dbReference>
<sequence>MIDLHTHTLFSDGELIPAEHIRRAVMHGCRAIAMTDHADFTNFEYILTSLQKAKIIEEEWEIDIFAGIEITHVPPGQIDKLAKRAKEIGADVVVVHGETPVEPVAAGTNRAAIESEYVDILAHPGFITLEETELAKATNTCLEITARGGHNRTNGHVAKLATEVSAKLVCNTDTHRPGDMITKETAYDVLMGAGLSKEHADRAFKNSEELVEKMKKRQ</sequence>
<dbReference type="SMART" id="SM00481">
    <property type="entry name" value="POLIIIAc"/>
    <property type="match status" value="1"/>
</dbReference>
<name>A0AA96ZX72_9EURY</name>
<protein>
    <submittedName>
        <fullName evidence="2">Phosphatase YcdX</fullName>
        <ecNumber evidence="2">3.1.3.-</ecNumber>
    </submittedName>
</protein>
<dbReference type="RefSeq" id="WP_316560163.1">
    <property type="nucleotide sequence ID" value="NZ_CP131062.1"/>
</dbReference>
<dbReference type="PANTHER" id="PTHR36928">
    <property type="entry name" value="PHOSPHATASE YCDX-RELATED"/>
    <property type="match status" value="1"/>
</dbReference>
<dbReference type="GeneID" id="85197283"/>
<keyword evidence="2" id="KW-0378">Hydrolase</keyword>
<dbReference type="GO" id="GO:0008270">
    <property type="term" value="F:zinc ion binding"/>
    <property type="evidence" value="ECO:0007669"/>
    <property type="project" value="TreeGrafter"/>
</dbReference>
<dbReference type="InterPro" id="IPR016195">
    <property type="entry name" value="Pol/histidinol_Pase-like"/>
</dbReference>
<evidence type="ECO:0000259" key="1">
    <source>
        <dbReference type="SMART" id="SM00481"/>
    </source>
</evidence>
<dbReference type="KEGG" id="mees:MmiEs2_08200"/>
<feature type="domain" description="Polymerase/histidinol phosphatase N-terminal" evidence="1">
    <location>
        <begin position="2"/>
        <end position="74"/>
    </location>
</feature>
<dbReference type="Gene3D" id="3.20.20.140">
    <property type="entry name" value="Metal-dependent hydrolases"/>
    <property type="match status" value="1"/>
</dbReference>
<organism evidence="2 3">
    <name type="scientific">Methanimicrococcus stummii</name>
    <dbReference type="NCBI Taxonomy" id="3028294"/>
    <lineage>
        <taxon>Archaea</taxon>
        <taxon>Methanobacteriati</taxon>
        <taxon>Methanobacteriota</taxon>
        <taxon>Stenosarchaea group</taxon>
        <taxon>Methanomicrobia</taxon>
        <taxon>Methanosarcinales</taxon>
        <taxon>Methanosarcinaceae</taxon>
        <taxon>Methanimicrococcus</taxon>
    </lineage>
</organism>
<dbReference type="GO" id="GO:0005829">
    <property type="term" value="C:cytosol"/>
    <property type="evidence" value="ECO:0007669"/>
    <property type="project" value="TreeGrafter"/>
</dbReference>
<dbReference type="InterPro" id="IPR050243">
    <property type="entry name" value="PHP_phosphatase"/>
</dbReference>
<dbReference type="EC" id="3.1.3.-" evidence="2"/>
<evidence type="ECO:0000313" key="2">
    <source>
        <dbReference type="EMBL" id="WNY28624.1"/>
    </source>
</evidence>
<proteinExistence type="predicted"/>
<dbReference type="Pfam" id="PF02811">
    <property type="entry name" value="PHP"/>
    <property type="match status" value="1"/>
</dbReference>
<dbReference type="NCBIfam" id="NF004981">
    <property type="entry name" value="PRK06361.1"/>
    <property type="match status" value="1"/>
</dbReference>
<keyword evidence="3" id="KW-1185">Reference proteome</keyword>
<reference evidence="2 3" key="1">
    <citation type="submission" date="2023-07" db="EMBL/GenBank/DDBJ databases">
        <title>Closed genome sequence of Methanimicrococcus sp. Es2.</title>
        <authorList>
            <person name="Protasov E."/>
            <person name="Platt K."/>
            <person name="Reeh H."/>
            <person name="Poehlein A."/>
            <person name="Daniel R."/>
            <person name="Brune A."/>
        </authorList>
    </citation>
    <scope>NUCLEOTIDE SEQUENCE [LARGE SCALE GENOMIC DNA]</scope>
    <source>
        <strain evidence="2 3">Es2</strain>
    </source>
</reference>
<dbReference type="Proteomes" id="UP001302662">
    <property type="component" value="Chromosome"/>
</dbReference>